<evidence type="ECO:0000313" key="2">
    <source>
        <dbReference type="EMBL" id="GMT09955.1"/>
    </source>
</evidence>
<feature type="transmembrane region" description="Helical" evidence="1">
    <location>
        <begin position="12"/>
        <end position="30"/>
    </location>
</feature>
<dbReference type="AlphaFoldDB" id="A0AAV5UUX9"/>
<sequence>LTNAILQMIGDSSYALYLIHWPVVCILKYYEYNSWPEKSVAVVLCFLAAFLILNYYEKWYLTLNEK</sequence>
<keyword evidence="3" id="KW-1185">Reference proteome</keyword>
<dbReference type="Proteomes" id="UP001432322">
    <property type="component" value="Unassembled WGS sequence"/>
</dbReference>
<protein>
    <recommendedName>
        <fullName evidence="4">Acyltransferase</fullName>
    </recommendedName>
</protein>
<dbReference type="EMBL" id="BTSY01000001">
    <property type="protein sequence ID" value="GMT09955.1"/>
    <property type="molecule type" value="Genomic_DNA"/>
</dbReference>
<reference evidence="2" key="1">
    <citation type="submission" date="2023-10" db="EMBL/GenBank/DDBJ databases">
        <title>Genome assembly of Pristionchus species.</title>
        <authorList>
            <person name="Yoshida K."/>
            <person name="Sommer R.J."/>
        </authorList>
    </citation>
    <scope>NUCLEOTIDE SEQUENCE</scope>
    <source>
        <strain evidence="2">RS5133</strain>
    </source>
</reference>
<feature type="transmembrane region" description="Helical" evidence="1">
    <location>
        <begin position="39"/>
        <end position="56"/>
    </location>
</feature>
<accession>A0AAV5UUX9</accession>
<keyword evidence="1" id="KW-0812">Transmembrane</keyword>
<keyword evidence="1" id="KW-1133">Transmembrane helix</keyword>
<feature type="non-terminal residue" evidence="2">
    <location>
        <position position="66"/>
    </location>
</feature>
<comment type="caution">
    <text evidence="2">The sequence shown here is derived from an EMBL/GenBank/DDBJ whole genome shotgun (WGS) entry which is preliminary data.</text>
</comment>
<keyword evidence="1" id="KW-0472">Membrane</keyword>
<dbReference type="PANTHER" id="PTHR23028:SF127">
    <property type="entry name" value="ACYL_TRANSF_3 DOMAIN-CONTAINING PROTEIN-RELATED"/>
    <property type="match status" value="1"/>
</dbReference>
<gene>
    <name evidence="2" type="ORF">PFISCL1PPCAC_1252</name>
</gene>
<evidence type="ECO:0008006" key="4">
    <source>
        <dbReference type="Google" id="ProtNLM"/>
    </source>
</evidence>
<name>A0AAV5UUX9_9BILA</name>
<evidence type="ECO:0000313" key="3">
    <source>
        <dbReference type="Proteomes" id="UP001432322"/>
    </source>
</evidence>
<feature type="non-terminal residue" evidence="2">
    <location>
        <position position="1"/>
    </location>
</feature>
<organism evidence="2 3">
    <name type="scientific">Pristionchus fissidentatus</name>
    <dbReference type="NCBI Taxonomy" id="1538716"/>
    <lineage>
        <taxon>Eukaryota</taxon>
        <taxon>Metazoa</taxon>
        <taxon>Ecdysozoa</taxon>
        <taxon>Nematoda</taxon>
        <taxon>Chromadorea</taxon>
        <taxon>Rhabditida</taxon>
        <taxon>Rhabditina</taxon>
        <taxon>Diplogasteromorpha</taxon>
        <taxon>Diplogasteroidea</taxon>
        <taxon>Neodiplogasteridae</taxon>
        <taxon>Pristionchus</taxon>
    </lineage>
</organism>
<dbReference type="GO" id="GO:0016020">
    <property type="term" value="C:membrane"/>
    <property type="evidence" value="ECO:0007669"/>
    <property type="project" value="TreeGrafter"/>
</dbReference>
<evidence type="ECO:0000256" key="1">
    <source>
        <dbReference type="SAM" id="Phobius"/>
    </source>
</evidence>
<dbReference type="GO" id="GO:0000271">
    <property type="term" value="P:polysaccharide biosynthetic process"/>
    <property type="evidence" value="ECO:0007669"/>
    <property type="project" value="TreeGrafter"/>
</dbReference>
<proteinExistence type="predicted"/>
<dbReference type="PANTHER" id="PTHR23028">
    <property type="entry name" value="ACETYLTRANSFERASE"/>
    <property type="match status" value="1"/>
</dbReference>
<dbReference type="InterPro" id="IPR050879">
    <property type="entry name" value="Acyltransferase_3"/>
</dbReference>